<evidence type="ECO:0000259" key="4">
    <source>
        <dbReference type="PROSITE" id="PS50097"/>
    </source>
</evidence>
<dbReference type="PANTHER" id="PTHR23110">
    <property type="entry name" value="BTB DOMAIN TRANSCRIPTION FACTOR"/>
    <property type="match status" value="1"/>
</dbReference>
<dbReference type="SUPFAM" id="SSF46689">
    <property type="entry name" value="Homeodomain-like"/>
    <property type="match status" value="1"/>
</dbReference>
<dbReference type="EMBL" id="JAVRJZ010000012">
    <property type="protein sequence ID" value="KAK2716131.1"/>
    <property type="molecule type" value="Genomic_DNA"/>
</dbReference>
<dbReference type="Gene3D" id="3.30.710.10">
    <property type="entry name" value="Potassium Channel Kv1.1, Chain A"/>
    <property type="match status" value="1"/>
</dbReference>
<evidence type="ECO:0000256" key="1">
    <source>
        <dbReference type="ARBA" id="ARBA00004123"/>
    </source>
</evidence>
<feature type="non-terminal residue" evidence="5">
    <location>
        <position position="372"/>
    </location>
</feature>
<comment type="caution">
    <text evidence="5">The sequence shown here is derived from an EMBL/GenBank/DDBJ whole genome shotgun (WGS) entry which is preliminary data.</text>
</comment>
<evidence type="ECO:0000313" key="5">
    <source>
        <dbReference type="EMBL" id="KAK2716131.1"/>
    </source>
</evidence>
<organism evidence="5 6">
    <name type="scientific">Artemia franciscana</name>
    <name type="common">Brine shrimp</name>
    <name type="synonym">Artemia sanfranciscana</name>
    <dbReference type="NCBI Taxonomy" id="6661"/>
    <lineage>
        <taxon>Eukaryota</taxon>
        <taxon>Metazoa</taxon>
        <taxon>Ecdysozoa</taxon>
        <taxon>Arthropoda</taxon>
        <taxon>Crustacea</taxon>
        <taxon>Branchiopoda</taxon>
        <taxon>Anostraca</taxon>
        <taxon>Artemiidae</taxon>
        <taxon>Artemia</taxon>
    </lineage>
</organism>
<feature type="non-terminal residue" evidence="5">
    <location>
        <position position="1"/>
    </location>
</feature>
<dbReference type="InterPro" id="IPR007889">
    <property type="entry name" value="HTH_Psq"/>
</dbReference>
<reference evidence="5" key="1">
    <citation type="submission" date="2023-07" db="EMBL/GenBank/DDBJ databases">
        <title>Chromosome-level genome assembly of Artemia franciscana.</title>
        <authorList>
            <person name="Jo E."/>
        </authorList>
    </citation>
    <scope>NUCLEOTIDE SEQUENCE</scope>
    <source>
        <tissue evidence="5">Whole body</tissue>
    </source>
</reference>
<dbReference type="AlphaFoldDB" id="A0AA88I112"/>
<dbReference type="SMART" id="SM00225">
    <property type="entry name" value="BTB"/>
    <property type="match status" value="1"/>
</dbReference>
<dbReference type="GO" id="GO:0006357">
    <property type="term" value="P:regulation of transcription by RNA polymerase II"/>
    <property type="evidence" value="ECO:0007669"/>
    <property type="project" value="TreeGrafter"/>
</dbReference>
<evidence type="ECO:0000256" key="3">
    <source>
        <dbReference type="SAM" id="MobiDB-lite"/>
    </source>
</evidence>
<dbReference type="InterPro" id="IPR009057">
    <property type="entry name" value="Homeodomain-like_sf"/>
</dbReference>
<dbReference type="InterPro" id="IPR011333">
    <property type="entry name" value="SKP1/BTB/POZ_sf"/>
</dbReference>
<dbReference type="Pfam" id="PF05225">
    <property type="entry name" value="HTH_psq"/>
    <property type="match status" value="1"/>
</dbReference>
<proteinExistence type="predicted"/>
<evidence type="ECO:0000256" key="2">
    <source>
        <dbReference type="ARBA" id="ARBA00023242"/>
    </source>
</evidence>
<dbReference type="GO" id="GO:0003677">
    <property type="term" value="F:DNA binding"/>
    <property type="evidence" value="ECO:0007669"/>
    <property type="project" value="InterPro"/>
</dbReference>
<dbReference type="Proteomes" id="UP001187531">
    <property type="component" value="Unassembled WGS sequence"/>
</dbReference>
<dbReference type="SUPFAM" id="SSF54695">
    <property type="entry name" value="POZ domain"/>
    <property type="match status" value="1"/>
</dbReference>
<dbReference type="GO" id="GO:0005634">
    <property type="term" value="C:nucleus"/>
    <property type="evidence" value="ECO:0007669"/>
    <property type="project" value="UniProtKB-SubCell"/>
</dbReference>
<protein>
    <recommendedName>
        <fullName evidence="4">BTB domain-containing protein</fullName>
    </recommendedName>
</protein>
<gene>
    <name evidence="5" type="ORF">QYM36_010642</name>
</gene>
<comment type="subcellular location">
    <subcellularLocation>
        <location evidence="1">Nucleus</location>
    </subcellularLocation>
</comment>
<keyword evidence="2" id="KW-0539">Nucleus</keyword>
<dbReference type="InterPro" id="IPR000210">
    <property type="entry name" value="BTB/POZ_dom"/>
</dbReference>
<dbReference type="PROSITE" id="PS50097">
    <property type="entry name" value="BTB"/>
    <property type="match status" value="1"/>
</dbReference>
<dbReference type="PANTHER" id="PTHR23110:SF109">
    <property type="entry name" value="FI07618P-RELATED"/>
    <property type="match status" value="1"/>
</dbReference>
<name>A0AA88I112_ARTSF</name>
<feature type="domain" description="BTB" evidence="4">
    <location>
        <begin position="43"/>
        <end position="108"/>
    </location>
</feature>
<dbReference type="InterPro" id="IPR051095">
    <property type="entry name" value="Dros_DevTransReg"/>
</dbReference>
<feature type="region of interest" description="Disordered" evidence="3">
    <location>
        <begin position="128"/>
        <end position="153"/>
    </location>
</feature>
<dbReference type="CDD" id="cd18315">
    <property type="entry name" value="BTB_POZ_BAB-like"/>
    <property type="match status" value="1"/>
</dbReference>
<dbReference type="Pfam" id="PF00651">
    <property type="entry name" value="BTB"/>
    <property type="match status" value="1"/>
</dbReference>
<sequence>CVADLVCTILFAMEQKEFCLKWNNYTDVYKGNFATLLNREHFTDVTLSCDNQSIKCHRLVLSACSSYFENVLINNSHSHPIIILKDVKFCDIQALVKFIYTGEVTVAQAQFNSLLSLADMLKVTGLADPGESSDKTTNTAYPVERTEVSKPSPTLKRRRVDLDSEHSVLTHDSLQDSVPSIPLAASGTLLNNKSETRPSSSLVQQKDSHLVESEVVSNHGEEPTGTIGQFVNSLQYYGEEAGSSSLFSDSATNFNYPSQVKDECVDSATEDVARPEEDFGDYDYTNESGTAFGVPDHEEGFMTSTLNESDVKPGYTRRKPKYNNSIIKAALIEVQTGHSFREAALKYSIPRSSLQYFAKKFGVESHFGYFTK</sequence>
<evidence type="ECO:0000313" key="6">
    <source>
        <dbReference type="Proteomes" id="UP001187531"/>
    </source>
</evidence>
<accession>A0AA88I112</accession>
<keyword evidence="6" id="KW-1185">Reference proteome</keyword>